<dbReference type="OrthoDB" id="332281at2759"/>
<gene>
    <name evidence="12" type="primary">ABSGL_14921.1 scaffold 15133</name>
</gene>
<evidence type="ECO:0000256" key="8">
    <source>
        <dbReference type="ARBA" id="ARBA00031344"/>
    </source>
</evidence>
<comment type="subcellular location">
    <subcellularLocation>
        <location evidence="1">Golgi apparatus membrane</location>
        <topology evidence="1">Peripheral membrane protein</topology>
    </subcellularLocation>
</comment>
<dbReference type="STRING" id="4829.A0A163K849"/>
<evidence type="ECO:0000256" key="7">
    <source>
        <dbReference type="ARBA" id="ARBA00023136"/>
    </source>
</evidence>
<dbReference type="GO" id="GO:0000139">
    <property type="term" value="C:Golgi membrane"/>
    <property type="evidence" value="ECO:0007669"/>
    <property type="project" value="UniProtKB-SubCell"/>
</dbReference>
<proteinExistence type="inferred from homology"/>
<keyword evidence="6" id="KW-0333">Golgi apparatus</keyword>
<evidence type="ECO:0000313" key="12">
    <source>
        <dbReference type="EMBL" id="SAM09247.1"/>
    </source>
</evidence>
<feature type="region of interest" description="Disordered" evidence="9">
    <location>
        <begin position="516"/>
        <end position="548"/>
    </location>
</feature>
<dbReference type="Pfam" id="PF12022">
    <property type="entry name" value="COG2_C"/>
    <property type="match status" value="1"/>
</dbReference>
<keyword evidence="7" id="KW-0472">Membrane</keyword>
<dbReference type="OMA" id="CWAEGVY"/>
<evidence type="ECO:0000256" key="9">
    <source>
        <dbReference type="SAM" id="MobiDB-lite"/>
    </source>
</evidence>
<evidence type="ECO:0000256" key="3">
    <source>
        <dbReference type="ARBA" id="ARBA00020977"/>
    </source>
</evidence>
<dbReference type="GO" id="GO:0015031">
    <property type="term" value="P:protein transport"/>
    <property type="evidence" value="ECO:0007669"/>
    <property type="project" value="UniProtKB-KW"/>
</dbReference>
<dbReference type="PANTHER" id="PTHR12961:SF0">
    <property type="entry name" value="CONSERVED OLIGOMERIC GOLGI COMPLEX SUBUNIT 2"/>
    <property type="match status" value="1"/>
</dbReference>
<accession>A0A163K849</accession>
<dbReference type="Proteomes" id="UP000078561">
    <property type="component" value="Unassembled WGS sequence"/>
</dbReference>
<dbReference type="PANTHER" id="PTHR12961">
    <property type="entry name" value="CONSERVED OLIGOMERIC GOLGI COMPLEX COMPONENT 2"/>
    <property type="match status" value="1"/>
</dbReference>
<sequence length="790" mass="90832">MFSFGDDDDDDTFIQSIQPLPKHTIERSVFTANDFDPDRFLSSRRHLGLERLKMELNSHLKSLKIELVELINRDYQDFINLSTNLKGVDKAIDTLQQPLVRMETQVKDVRSHFQQVMDDLEKQLEHRAQVREKKTCLKLLLNIHESVSKVEDLLEINADVAKDTKAKGDTILISNTEGESTAMVGEEAEESSLGKQIDRVAVEYNQMQHLVSRGKHLSFVMENEWRITRIKDTLQQKLSKALSVAIRNMINGQASKATRQSITQCLRTYALVDQTHNAEKIIREEFIQPFLDKTITRQAVEPLRSSSSATPTPEQQPLVIMYNKILSFASNDLRPILDIAQRTLKNTNYEILVNSLWVQIVDHINKKCSSIYAAGQTETCHKNYTSSIQFITGLENLFNSKKSLLYFRNHPSYTEFMKRWQLPVYFQLRFREIVSAMEELLTDPKKCIALDSSKKAAMETDLILPGTKAVAKAIEKCWSDNVYLFVLTDRFWKLTLQILCRYKLWASNIIQQLFDSPTEDNNNNNNSPTLERGRPDTALPASSPTGGDPVKPFEETLVIVLYNDIKNLVVFTKAQMNDVIFPKLPNDIQDISLLKESMDEILQDLETLTIQDLDRRITGAISRRCMESLQLVKGIISHYRHTNKAAPIDPSFFIPNLFKPYTTFVDRNQHWIHDNKQKAWGAVVVDMVLFRYTLIISELLAILKKQDDALKKIKWGKKPGPAGNTLSDSEKIQKQFLLDVRQIGIELDHLDLDNHRPECYVKLCQVVEPFGKDPTFRTVFMSLLIPPFPW</sequence>
<dbReference type="Pfam" id="PF06148">
    <property type="entry name" value="COG2_N"/>
    <property type="match status" value="1"/>
</dbReference>
<evidence type="ECO:0000313" key="13">
    <source>
        <dbReference type="Proteomes" id="UP000078561"/>
    </source>
</evidence>
<evidence type="ECO:0000256" key="2">
    <source>
        <dbReference type="ARBA" id="ARBA00007603"/>
    </source>
</evidence>
<organism evidence="12">
    <name type="scientific">Absidia glauca</name>
    <name type="common">Pin mould</name>
    <dbReference type="NCBI Taxonomy" id="4829"/>
    <lineage>
        <taxon>Eukaryota</taxon>
        <taxon>Fungi</taxon>
        <taxon>Fungi incertae sedis</taxon>
        <taxon>Mucoromycota</taxon>
        <taxon>Mucoromycotina</taxon>
        <taxon>Mucoromycetes</taxon>
        <taxon>Mucorales</taxon>
        <taxon>Cunninghamellaceae</taxon>
        <taxon>Absidia</taxon>
    </lineage>
</organism>
<comment type="similarity">
    <text evidence="2">Belongs to the COG2 family.</text>
</comment>
<evidence type="ECO:0000259" key="10">
    <source>
        <dbReference type="Pfam" id="PF06148"/>
    </source>
</evidence>
<dbReference type="EMBL" id="LT554999">
    <property type="protein sequence ID" value="SAM09247.1"/>
    <property type="molecule type" value="Genomic_DNA"/>
</dbReference>
<dbReference type="AlphaFoldDB" id="A0A163K849"/>
<keyword evidence="4" id="KW-0813">Transport</keyword>
<dbReference type="InterPro" id="IPR009316">
    <property type="entry name" value="COG2"/>
</dbReference>
<dbReference type="GO" id="GO:0007030">
    <property type="term" value="P:Golgi organization"/>
    <property type="evidence" value="ECO:0007669"/>
    <property type="project" value="InterPro"/>
</dbReference>
<name>A0A163K849_ABSGL</name>
<evidence type="ECO:0000256" key="1">
    <source>
        <dbReference type="ARBA" id="ARBA00004395"/>
    </source>
</evidence>
<evidence type="ECO:0000259" key="11">
    <source>
        <dbReference type="Pfam" id="PF12022"/>
    </source>
</evidence>
<reference evidence="12" key="1">
    <citation type="submission" date="2016-04" db="EMBL/GenBank/DDBJ databases">
        <authorList>
            <person name="Evans L.H."/>
            <person name="Alamgir A."/>
            <person name="Owens N."/>
            <person name="Weber N.D."/>
            <person name="Virtaneva K."/>
            <person name="Barbian K."/>
            <person name="Babar A."/>
            <person name="Rosenke K."/>
        </authorList>
    </citation>
    <scope>NUCLEOTIDE SEQUENCE [LARGE SCALE GENOMIC DNA]</scope>
    <source>
        <strain evidence="12">CBS 101.48</strain>
    </source>
</reference>
<protein>
    <recommendedName>
        <fullName evidence="3">Conserved oligomeric Golgi complex subunit 2</fullName>
    </recommendedName>
    <alternativeName>
        <fullName evidence="8">Component of oligomeric Golgi complex 2</fullName>
    </alternativeName>
</protein>
<evidence type="ECO:0000256" key="4">
    <source>
        <dbReference type="ARBA" id="ARBA00022448"/>
    </source>
</evidence>
<keyword evidence="13" id="KW-1185">Reference proteome</keyword>
<evidence type="ECO:0000256" key="6">
    <source>
        <dbReference type="ARBA" id="ARBA00023034"/>
    </source>
</evidence>
<feature type="domain" description="COG complex component COG2 C-terminal" evidence="11">
    <location>
        <begin position="418"/>
        <end position="740"/>
    </location>
</feature>
<dbReference type="InParanoid" id="A0A163K849"/>
<dbReference type="GO" id="GO:0017119">
    <property type="term" value="C:Golgi transport complex"/>
    <property type="evidence" value="ECO:0007669"/>
    <property type="project" value="TreeGrafter"/>
</dbReference>
<dbReference type="InterPro" id="IPR024603">
    <property type="entry name" value="COG_complex_COG2_C"/>
</dbReference>
<feature type="domain" description="Conserved oligomeric Golgi complex subunit 2 N-terminal" evidence="10">
    <location>
        <begin position="27"/>
        <end position="95"/>
    </location>
</feature>
<evidence type="ECO:0000256" key="5">
    <source>
        <dbReference type="ARBA" id="ARBA00022927"/>
    </source>
</evidence>
<dbReference type="InterPro" id="IPR024602">
    <property type="entry name" value="COG_su2_N"/>
</dbReference>
<keyword evidence="5" id="KW-0653">Protein transport</keyword>
<dbReference type="GO" id="GO:0006891">
    <property type="term" value="P:intra-Golgi vesicle-mediated transport"/>
    <property type="evidence" value="ECO:0007669"/>
    <property type="project" value="TreeGrafter"/>
</dbReference>